<dbReference type="EMBL" id="JBBPBM010000081">
    <property type="protein sequence ID" value="KAK8510850.1"/>
    <property type="molecule type" value="Genomic_DNA"/>
</dbReference>
<comment type="caution">
    <text evidence="1">The sequence shown here is derived from an EMBL/GenBank/DDBJ whole genome shotgun (WGS) entry which is preliminary data.</text>
</comment>
<keyword evidence="2" id="KW-1185">Reference proteome</keyword>
<dbReference type="PANTHER" id="PTHR46250">
    <property type="entry name" value="MYB/SANT-LIKE DNA-BINDING DOMAIN PROTEIN-RELATED"/>
    <property type="match status" value="1"/>
</dbReference>
<gene>
    <name evidence="1" type="ORF">V6N12_009691</name>
</gene>
<proteinExistence type="predicted"/>
<reference evidence="1 2" key="1">
    <citation type="journal article" date="2024" name="G3 (Bethesda)">
        <title>Genome assembly of Hibiscus sabdariffa L. provides insights into metabolisms of medicinal natural products.</title>
        <authorList>
            <person name="Kim T."/>
        </authorList>
    </citation>
    <scope>NUCLEOTIDE SEQUENCE [LARGE SCALE GENOMIC DNA]</scope>
    <source>
        <strain evidence="1">TK-2024</strain>
        <tissue evidence="1">Old leaves</tissue>
    </source>
</reference>
<dbReference type="Proteomes" id="UP001472677">
    <property type="component" value="Unassembled WGS sequence"/>
</dbReference>
<dbReference type="PANTHER" id="PTHR46250:SF18">
    <property type="entry name" value="MYB_SANT-LIKE DOMAIN-CONTAINING PROTEIN"/>
    <property type="match status" value="1"/>
</dbReference>
<protein>
    <submittedName>
        <fullName evidence="1">Uncharacterized protein</fullName>
    </submittedName>
</protein>
<sequence length="146" mass="16559">MLATKLPTAQIRDNPNIESRVKLLKRQYNALSKMLNIGSGFGWNKEEKCLTTPKDVFDDWVKVKSPKRCRIEKQVIPFFDDLVQIFEKEKATGIAVETTSDDVENLPMEDNTFLDALHVEDEGVIDSKSAQEIKASNCQAFVLLLL</sequence>
<organism evidence="1 2">
    <name type="scientific">Hibiscus sabdariffa</name>
    <name type="common">roselle</name>
    <dbReference type="NCBI Taxonomy" id="183260"/>
    <lineage>
        <taxon>Eukaryota</taxon>
        <taxon>Viridiplantae</taxon>
        <taxon>Streptophyta</taxon>
        <taxon>Embryophyta</taxon>
        <taxon>Tracheophyta</taxon>
        <taxon>Spermatophyta</taxon>
        <taxon>Magnoliopsida</taxon>
        <taxon>eudicotyledons</taxon>
        <taxon>Gunneridae</taxon>
        <taxon>Pentapetalae</taxon>
        <taxon>rosids</taxon>
        <taxon>malvids</taxon>
        <taxon>Malvales</taxon>
        <taxon>Malvaceae</taxon>
        <taxon>Malvoideae</taxon>
        <taxon>Hibiscus</taxon>
    </lineage>
</organism>
<evidence type="ECO:0000313" key="2">
    <source>
        <dbReference type="Proteomes" id="UP001472677"/>
    </source>
</evidence>
<accession>A0ABR2BW26</accession>
<name>A0ABR2BW26_9ROSI</name>
<evidence type="ECO:0000313" key="1">
    <source>
        <dbReference type="EMBL" id="KAK8510850.1"/>
    </source>
</evidence>